<dbReference type="Gene3D" id="1.10.10.10">
    <property type="entry name" value="Winged helix-like DNA-binding domain superfamily/Winged helix DNA-binding domain"/>
    <property type="match status" value="1"/>
</dbReference>
<dbReference type="OrthoDB" id="9802228at2"/>
<evidence type="ECO:0000256" key="13">
    <source>
        <dbReference type="PIRSR" id="PIRSR000409-3"/>
    </source>
</evidence>
<comment type="cofactor">
    <cofactor evidence="13">
        <name>Zn(2+)</name>
        <dbReference type="ChEBI" id="CHEBI:29105"/>
    </cofactor>
    <text evidence="13">Binds 1 zinc ion per subunit.</text>
</comment>
<dbReference type="Gene3D" id="3.30.160.70">
    <property type="entry name" value="Methylated DNA-protein cysteine methyltransferase domain"/>
    <property type="match status" value="1"/>
</dbReference>
<dbReference type="Gene3D" id="3.40.10.10">
    <property type="entry name" value="DNA Methylphosphotriester Repair Domain"/>
    <property type="match status" value="1"/>
</dbReference>
<name>A0A8G2CMZ7_ACIRU</name>
<evidence type="ECO:0000256" key="3">
    <source>
        <dbReference type="ARBA" id="ARBA00011918"/>
    </source>
</evidence>
<keyword evidence="8" id="KW-0010">Activator</keyword>
<dbReference type="PROSITE" id="PS00374">
    <property type="entry name" value="MGMT"/>
    <property type="match status" value="1"/>
</dbReference>
<dbReference type="Pfam" id="PF12833">
    <property type="entry name" value="HTH_18"/>
    <property type="match status" value="1"/>
</dbReference>
<keyword evidence="6" id="KW-0227">DNA damage</keyword>
<dbReference type="InterPro" id="IPR036631">
    <property type="entry name" value="MGMT_N_sf"/>
</dbReference>
<evidence type="ECO:0000256" key="12">
    <source>
        <dbReference type="PIRSR" id="PIRSR000409-1"/>
    </source>
</evidence>
<dbReference type="InterPro" id="IPR016221">
    <property type="entry name" value="Bifunct_regulatory_prot_Ada"/>
</dbReference>
<dbReference type="InterPro" id="IPR036217">
    <property type="entry name" value="MethylDNA_cys_MeTrfase_DNAb"/>
</dbReference>
<dbReference type="GO" id="GO:0008270">
    <property type="term" value="F:zinc ion binding"/>
    <property type="evidence" value="ECO:0007669"/>
    <property type="project" value="InterPro"/>
</dbReference>
<evidence type="ECO:0000256" key="11">
    <source>
        <dbReference type="ARBA" id="ARBA00049348"/>
    </source>
</evidence>
<dbReference type="SUPFAM" id="SSF46767">
    <property type="entry name" value="Methylated DNA-protein cysteine methyltransferase, C-terminal domain"/>
    <property type="match status" value="1"/>
</dbReference>
<dbReference type="InterPro" id="IPR018060">
    <property type="entry name" value="HTH_AraC"/>
</dbReference>
<dbReference type="GO" id="GO:0003700">
    <property type="term" value="F:DNA-binding transcription factor activity"/>
    <property type="evidence" value="ECO:0007669"/>
    <property type="project" value="InterPro"/>
</dbReference>
<dbReference type="InterPro" id="IPR014048">
    <property type="entry name" value="MethylDNA_cys_MeTrfase_DNA-bd"/>
</dbReference>
<dbReference type="SMART" id="SM00342">
    <property type="entry name" value="HTH_ARAC"/>
    <property type="match status" value="1"/>
</dbReference>
<dbReference type="PIRSF" id="PIRSF000409">
    <property type="entry name" value="Ada"/>
    <property type="match status" value="1"/>
</dbReference>
<dbReference type="Pfam" id="PF02805">
    <property type="entry name" value="Ada_Zn_binding"/>
    <property type="match status" value="1"/>
</dbReference>
<evidence type="ECO:0000256" key="4">
    <source>
        <dbReference type="ARBA" id="ARBA00022603"/>
    </source>
</evidence>
<gene>
    <name evidence="15" type="ORF">SAMN05421828_12544</name>
</gene>
<dbReference type="GO" id="GO:0043565">
    <property type="term" value="F:sequence-specific DNA binding"/>
    <property type="evidence" value="ECO:0007669"/>
    <property type="project" value="InterPro"/>
</dbReference>
<dbReference type="SUPFAM" id="SSF53155">
    <property type="entry name" value="Methylated DNA-protein cysteine methyltransferase domain"/>
    <property type="match status" value="1"/>
</dbReference>
<dbReference type="AlphaFoldDB" id="A0A8G2CMZ7"/>
<evidence type="ECO:0000256" key="2">
    <source>
        <dbReference type="ARBA" id="ARBA00008711"/>
    </source>
</evidence>
<dbReference type="GO" id="GO:0032259">
    <property type="term" value="P:methylation"/>
    <property type="evidence" value="ECO:0007669"/>
    <property type="project" value="UniProtKB-KW"/>
</dbReference>
<organism evidence="15 16">
    <name type="scientific">Acidiphilium rubrum</name>
    <dbReference type="NCBI Taxonomy" id="526"/>
    <lineage>
        <taxon>Bacteria</taxon>
        <taxon>Pseudomonadati</taxon>
        <taxon>Pseudomonadota</taxon>
        <taxon>Alphaproteobacteria</taxon>
        <taxon>Acetobacterales</taxon>
        <taxon>Acidocellaceae</taxon>
        <taxon>Acidiphilium</taxon>
    </lineage>
</organism>
<comment type="catalytic activity">
    <reaction evidence="11">
        <text>a 6-O-methyl-2'-deoxyguanosine in DNA + L-cysteinyl-[protein] = S-methyl-L-cysteinyl-[protein] + a 2'-deoxyguanosine in DNA</text>
        <dbReference type="Rhea" id="RHEA:24000"/>
        <dbReference type="Rhea" id="RHEA-COMP:10131"/>
        <dbReference type="Rhea" id="RHEA-COMP:10132"/>
        <dbReference type="Rhea" id="RHEA-COMP:11367"/>
        <dbReference type="Rhea" id="RHEA-COMP:11368"/>
        <dbReference type="ChEBI" id="CHEBI:29950"/>
        <dbReference type="ChEBI" id="CHEBI:82612"/>
        <dbReference type="ChEBI" id="CHEBI:85445"/>
        <dbReference type="ChEBI" id="CHEBI:85448"/>
        <dbReference type="EC" id="2.1.1.63"/>
    </reaction>
</comment>
<evidence type="ECO:0000256" key="9">
    <source>
        <dbReference type="ARBA" id="ARBA00023163"/>
    </source>
</evidence>
<evidence type="ECO:0000256" key="5">
    <source>
        <dbReference type="ARBA" id="ARBA00022679"/>
    </source>
</evidence>
<sequence>MPTHLNRIEQDPRLAQITARDRTADGTFWYSVATTGVYCRPSCPSRAANPANIALHATPSAARAAGFRPCLRCRPDDAAPDTALIARIETACRLIETAAEPPSLTQLAATAGLSASHFHRRFKTVTGLTPKAYAAAHRAQRIRTALAAGAPVTTAIYDAGFQSNARFYAQSTALLGMTPTRYRAGAPDETIRVALGLCTLGTILVASSTQGVVAILLGDDPATLRHDLETRFPHATIISDDAAYQVTIADIIAQLETPARGIDLPLDIRGTAFQQRVWHALRAIPPGATATYADIARAIGAPTATRAVAGACAANKIALAIPCHRVIRTDGSLSGYRWGTARKRRLLEQETQP</sequence>
<dbReference type="PROSITE" id="PS01124">
    <property type="entry name" value="HTH_ARAC_FAMILY_2"/>
    <property type="match status" value="1"/>
</dbReference>
<dbReference type="NCBIfam" id="NF011964">
    <property type="entry name" value="PRK15435.1"/>
    <property type="match status" value="1"/>
</dbReference>
<keyword evidence="9" id="KW-0804">Transcription</keyword>
<dbReference type="Proteomes" id="UP000186308">
    <property type="component" value="Unassembled WGS sequence"/>
</dbReference>
<dbReference type="EMBL" id="FTNE01000025">
    <property type="protein sequence ID" value="SIR34263.1"/>
    <property type="molecule type" value="Genomic_DNA"/>
</dbReference>
<evidence type="ECO:0000313" key="15">
    <source>
        <dbReference type="EMBL" id="SIR34263.1"/>
    </source>
</evidence>
<dbReference type="PANTHER" id="PTHR10815:SF14">
    <property type="entry name" value="BIFUNCTIONAL TRANSCRIPTIONAL ACTIVATOR_DNA REPAIR ENZYME ADA"/>
    <property type="match status" value="1"/>
</dbReference>
<dbReference type="SUPFAM" id="SSF57884">
    <property type="entry name" value="Ada DNA repair protein, N-terminal domain (N-Ada 10)"/>
    <property type="match status" value="1"/>
</dbReference>
<evidence type="ECO:0000256" key="6">
    <source>
        <dbReference type="ARBA" id="ARBA00022763"/>
    </source>
</evidence>
<comment type="similarity">
    <text evidence="2">Belongs to the MGMT family.</text>
</comment>
<feature type="domain" description="HTH araC/xylS-type" evidence="14">
    <location>
        <begin position="89"/>
        <end position="185"/>
    </location>
</feature>
<dbReference type="InterPro" id="IPR036388">
    <property type="entry name" value="WH-like_DNA-bd_sf"/>
</dbReference>
<dbReference type="InterPro" id="IPR009057">
    <property type="entry name" value="Homeodomain-like_sf"/>
</dbReference>
<keyword evidence="10" id="KW-0234">DNA repair</keyword>
<dbReference type="InterPro" id="IPR001497">
    <property type="entry name" value="MethylDNA_cys_MeTrfase_AS"/>
</dbReference>
<dbReference type="Gene3D" id="1.10.10.60">
    <property type="entry name" value="Homeodomain-like"/>
    <property type="match status" value="1"/>
</dbReference>
<proteinExistence type="inferred from homology"/>
<keyword evidence="4 15" id="KW-0489">Methyltransferase</keyword>
<keyword evidence="13" id="KW-0862">Zinc</keyword>
<comment type="caution">
    <text evidence="15">The sequence shown here is derived from an EMBL/GenBank/DDBJ whole genome shotgun (WGS) entry which is preliminary data.</text>
</comment>
<dbReference type="InterPro" id="IPR004026">
    <property type="entry name" value="Ada_DNA_repair_Zn-bd"/>
</dbReference>
<feature type="active site" description="Nucleophile; methyl group acceptor from methylphosphotriester" evidence="12">
    <location>
        <position position="39"/>
    </location>
</feature>
<keyword evidence="16" id="KW-1185">Reference proteome</keyword>
<dbReference type="GO" id="GO:0006281">
    <property type="term" value="P:DNA repair"/>
    <property type="evidence" value="ECO:0007669"/>
    <property type="project" value="UniProtKB-KW"/>
</dbReference>
<evidence type="ECO:0000256" key="10">
    <source>
        <dbReference type="ARBA" id="ARBA00023204"/>
    </source>
</evidence>
<dbReference type="InterPro" id="IPR035451">
    <property type="entry name" value="Ada-like_dom_sf"/>
</dbReference>
<keyword evidence="13" id="KW-0479">Metal-binding</keyword>
<dbReference type="RefSeq" id="WP_029312537.1">
    <property type="nucleotide sequence ID" value="NZ_FTNE01000025.1"/>
</dbReference>
<reference evidence="15 16" key="1">
    <citation type="submission" date="2017-01" db="EMBL/GenBank/DDBJ databases">
        <authorList>
            <person name="Varghese N."/>
            <person name="Submissions S."/>
        </authorList>
    </citation>
    <scope>NUCLEOTIDE SEQUENCE [LARGE SCALE GENOMIC DNA]</scope>
    <source>
        <strain evidence="15 16">ATCC 35905</strain>
    </source>
</reference>
<protein>
    <recommendedName>
        <fullName evidence="3">methylated-DNA--[protein]-cysteine S-methyltransferase</fullName>
        <ecNumber evidence="3">2.1.1.63</ecNumber>
    </recommendedName>
</protein>
<feature type="binding site" evidence="13">
    <location>
        <position position="73"/>
    </location>
    <ligand>
        <name>Zn(2+)</name>
        <dbReference type="ChEBI" id="CHEBI:29105"/>
    </ligand>
</feature>
<dbReference type="FunFam" id="1.10.10.10:FF:000214">
    <property type="entry name" value="Methylated-DNA--protein-cysteine methyltransferase"/>
    <property type="match status" value="1"/>
</dbReference>
<feature type="binding site" evidence="13">
    <location>
        <position position="70"/>
    </location>
    <ligand>
        <name>Zn(2+)</name>
        <dbReference type="ChEBI" id="CHEBI:29105"/>
    </ligand>
</feature>
<evidence type="ECO:0000259" key="14">
    <source>
        <dbReference type="PROSITE" id="PS01124"/>
    </source>
</evidence>
<dbReference type="GO" id="GO:0003908">
    <property type="term" value="F:methylated-DNA-[protein]-cysteine S-methyltransferase activity"/>
    <property type="evidence" value="ECO:0007669"/>
    <property type="project" value="UniProtKB-EC"/>
</dbReference>
<dbReference type="CDD" id="cd06445">
    <property type="entry name" value="ATase"/>
    <property type="match status" value="1"/>
</dbReference>
<evidence type="ECO:0000256" key="1">
    <source>
        <dbReference type="ARBA" id="ARBA00001286"/>
    </source>
</evidence>
<dbReference type="EC" id="2.1.1.63" evidence="3"/>
<dbReference type="PANTHER" id="PTHR10815">
    <property type="entry name" value="METHYLATED-DNA--PROTEIN-CYSTEINE METHYLTRANSFERASE"/>
    <property type="match status" value="1"/>
</dbReference>
<feature type="active site" description="Nucleophile; methyl group acceptor from either O6-methylguanine or O4-methylthymine" evidence="12">
    <location>
        <position position="323"/>
    </location>
</feature>
<evidence type="ECO:0000313" key="16">
    <source>
        <dbReference type="Proteomes" id="UP000186308"/>
    </source>
</evidence>
<feature type="binding site" evidence="13">
    <location>
        <position position="39"/>
    </location>
    <ligand>
        <name>Zn(2+)</name>
        <dbReference type="ChEBI" id="CHEBI:29105"/>
    </ligand>
</feature>
<keyword evidence="5 15" id="KW-0808">Transferase</keyword>
<feature type="binding site" evidence="13">
    <location>
        <position position="43"/>
    </location>
    <ligand>
        <name>Zn(2+)</name>
        <dbReference type="ChEBI" id="CHEBI:29105"/>
    </ligand>
</feature>
<accession>A0A8G2CMZ7</accession>
<evidence type="ECO:0000256" key="7">
    <source>
        <dbReference type="ARBA" id="ARBA00023015"/>
    </source>
</evidence>
<dbReference type="Pfam" id="PF01035">
    <property type="entry name" value="DNA_binding_1"/>
    <property type="match status" value="1"/>
</dbReference>
<keyword evidence="7" id="KW-0805">Transcription regulation</keyword>
<dbReference type="NCBIfam" id="TIGR00589">
    <property type="entry name" value="ogt"/>
    <property type="match status" value="1"/>
</dbReference>
<comment type="catalytic activity">
    <reaction evidence="1">
        <text>a 4-O-methyl-thymidine in DNA + L-cysteinyl-[protein] = a thymidine in DNA + S-methyl-L-cysteinyl-[protein]</text>
        <dbReference type="Rhea" id="RHEA:53428"/>
        <dbReference type="Rhea" id="RHEA-COMP:10131"/>
        <dbReference type="Rhea" id="RHEA-COMP:10132"/>
        <dbReference type="Rhea" id="RHEA-COMP:13555"/>
        <dbReference type="Rhea" id="RHEA-COMP:13556"/>
        <dbReference type="ChEBI" id="CHEBI:29950"/>
        <dbReference type="ChEBI" id="CHEBI:82612"/>
        <dbReference type="ChEBI" id="CHEBI:137386"/>
        <dbReference type="ChEBI" id="CHEBI:137387"/>
        <dbReference type="EC" id="2.1.1.63"/>
    </reaction>
</comment>
<dbReference type="SUPFAM" id="SSF46689">
    <property type="entry name" value="Homeodomain-like"/>
    <property type="match status" value="1"/>
</dbReference>
<evidence type="ECO:0000256" key="8">
    <source>
        <dbReference type="ARBA" id="ARBA00023159"/>
    </source>
</evidence>